<dbReference type="CDD" id="cd05233">
    <property type="entry name" value="SDR_c"/>
    <property type="match status" value="1"/>
</dbReference>
<dbReference type="PANTHER" id="PTHR24321">
    <property type="entry name" value="DEHYDROGENASES, SHORT CHAIN"/>
    <property type="match status" value="1"/>
</dbReference>
<dbReference type="PROSITE" id="PS51318">
    <property type="entry name" value="TAT"/>
    <property type="match status" value="1"/>
</dbReference>
<dbReference type="SUPFAM" id="SSF51735">
    <property type="entry name" value="NAD(P)-binding Rossmann-fold domains"/>
    <property type="match status" value="1"/>
</dbReference>
<dbReference type="PANTHER" id="PTHR24321:SF8">
    <property type="entry name" value="ESTRADIOL 17-BETA-DEHYDROGENASE 8-RELATED"/>
    <property type="match status" value="1"/>
</dbReference>
<dbReference type="PROSITE" id="PS00061">
    <property type="entry name" value="ADH_SHORT"/>
    <property type="match status" value="1"/>
</dbReference>
<feature type="signal peptide" evidence="4">
    <location>
        <begin position="1"/>
        <end position="27"/>
    </location>
</feature>
<keyword evidence="2" id="KW-0560">Oxidoreductase</keyword>
<keyword evidence="6" id="KW-1185">Reference proteome</keyword>
<name>A0A928ZA14_9CYAN</name>
<accession>A0A928ZA14</accession>
<reference evidence="5" key="1">
    <citation type="submission" date="2020-10" db="EMBL/GenBank/DDBJ databases">
        <authorList>
            <person name="Castelo-Branco R."/>
            <person name="Eusebio N."/>
            <person name="Adriana R."/>
            <person name="Vieira A."/>
            <person name="Brugerolle De Fraissinette N."/>
            <person name="Rezende De Castro R."/>
            <person name="Schneider M.P."/>
            <person name="Vasconcelos V."/>
            <person name="Leao P.N."/>
        </authorList>
    </citation>
    <scope>NUCLEOTIDE SEQUENCE</scope>
    <source>
        <strain evidence="5">LEGE 11467</strain>
    </source>
</reference>
<dbReference type="InterPro" id="IPR020904">
    <property type="entry name" value="Sc_DH/Rdtase_CS"/>
</dbReference>
<proteinExistence type="inferred from homology"/>
<sequence length="314" mass="32366">MNSTRRKFLVAGTAGAAAVAIPSILNAEDAVAEQVTPSTPSNGMLAGQVAFVTGAARGIGRAIAVALAQAGADIAAVDILADIPTHSVPLAEPVDMQQTQQLVEQAGQRLVPIKADVRDLAALKAAVAQTEQQLGEIDIAIANAGINSNVGFLSEDESAWQNSWETITDVNVMGVANTLRAVLPGMGKRQSGRVVITSSTFGRQGNGQNPAYVTSKWGVVGLTKAAAIEMGPLGVNVNAIAPTAVRTQLGGPRTPQERAESDEWLIANYHQLPVGLLEPEDIAGSVVFLVSPAAQHITGVTIDVAAGANARYTA</sequence>
<dbReference type="RefSeq" id="WP_264322418.1">
    <property type="nucleotide sequence ID" value="NZ_JADEXN010000323.1"/>
</dbReference>
<evidence type="ECO:0000313" key="6">
    <source>
        <dbReference type="Proteomes" id="UP000621799"/>
    </source>
</evidence>
<dbReference type="PRINTS" id="PR00080">
    <property type="entry name" value="SDRFAMILY"/>
</dbReference>
<evidence type="ECO:0000256" key="1">
    <source>
        <dbReference type="ARBA" id="ARBA00006484"/>
    </source>
</evidence>
<dbReference type="EMBL" id="JADEXN010000323">
    <property type="protein sequence ID" value="MBE9042248.1"/>
    <property type="molecule type" value="Genomic_DNA"/>
</dbReference>
<evidence type="ECO:0000256" key="2">
    <source>
        <dbReference type="ARBA" id="ARBA00023002"/>
    </source>
</evidence>
<evidence type="ECO:0000256" key="3">
    <source>
        <dbReference type="RuleBase" id="RU000363"/>
    </source>
</evidence>
<protein>
    <submittedName>
        <fullName evidence="5">Mycofactocin-coupled SDR family oxidoreductase</fullName>
    </submittedName>
</protein>
<dbReference type="AlphaFoldDB" id="A0A928ZA14"/>
<dbReference type="Pfam" id="PF00106">
    <property type="entry name" value="adh_short"/>
    <property type="match status" value="1"/>
</dbReference>
<dbReference type="GO" id="GO:0016491">
    <property type="term" value="F:oxidoreductase activity"/>
    <property type="evidence" value="ECO:0007669"/>
    <property type="project" value="UniProtKB-KW"/>
</dbReference>
<dbReference type="Gene3D" id="3.40.50.720">
    <property type="entry name" value="NAD(P)-binding Rossmann-like Domain"/>
    <property type="match status" value="1"/>
</dbReference>
<dbReference type="InterPro" id="IPR036291">
    <property type="entry name" value="NAD(P)-bd_dom_sf"/>
</dbReference>
<dbReference type="Proteomes" id="UP000621799">
    <property type="component" value="Unassembled WGS sequence"/>
</dbReference>
<evidence type="ECO:0000256" key="4">
    <source>
        <dbReference type="SAM" id="SignalP"/>
    </source>
</evidence>
<gene>
    <name evidence="5" type="ORF">IQ235_15830</name>
</gene>
<dbReference type="InterPro" id="IPR006311">
    <property type="entry name" value="TAT_signal"/>
</dbReference>
<feature type="chain" id="PRO_5036689835" evidence="4">
    <location>
        <begin position="28"/>
        <end position="314"/>
    </location>
</feature>
<organism evidence="5 6">
    <name type="scientific">Zarconia navalis LEGE 11467</name>
    <dbReference type="NCBI Taxonomy" id="1828826"/>
    <lineage>
        <taxon>Bacteria</taxon>
        <taxon>Bacillati</taxon>
        <taxon>Cyanobacteriota</taxon>
        <taxon>Cyanophyceae</taxon>
        <taxon>Oscillatoriophycideae</taxon>
        <taxon>Oscillatoriales</taxon>
        <taxon>Oscillatoriales incertae sedis</taxon>
        <taxon>Zarconia</taxon>
        <taxon>Zarconia navalis</taxon>
    </lineage>
</organism>
<keyword evidence="4" id="KW-0732">Signal</keyword>
<dbReference type="FunFam" id="3.40.50.720:FF:000084">
    <property type="entry name" value="Short-chain dehydrogenase reductase"/>
    <property type="match status" value="1"/>
</dbReference>
<dbReference type="InterPro" id="IPR002347">
    <property type="entry name" value="SDR_fam"/>
</dbReference>
<comment type="similarity">
    <text evidence="1 3">Belongs to the short-chain dehydrogenases/reductases (SDR) family.</text>
</comment>
<comment type="caution">
    <text evidence="5">The sequence shown here is derived from an EMBL/GenBank/DDBJ whole genome shotgun (WGS) entry which is preliminary data.</text>
</comment>
<dbReference type="PRINTS" id="PR00081">
    <property type="entry name" value="GDHRDH"/>
</dbReference>
<evidence type="ECO:0000313" key="5">
    <source>
        <dbReference type="EMBL" id="MBE9042248.1"/>
    </source>
</evidence>